<feature type="region of interest" description="Disordered" evidence="5">
    <location>
        <begin position="196"/>
        <end position="243"/>
    </location>
</feature>
<dbReference type="Proteomes" id="UP000650833">
    <property type="component" value="Unassembled WGS sequence"/>
</dbReference>
<dbReference type="PROSITE" id="PS51421">
    <property type="entry name" value="RAS"/>
    <property type="match status" value="1"/>
</dbReference>
<dbReference type="CDD" id="cd00157">
    <property type="entry name" value="Rho"/>
    <property type="match status" value="1"/>
</dbReference>
<dbReference type="GO" id="GO:0003924">
    <property type="term" value="F:GTPase activity"/>
    <property type="evidence" value="ECO:0007669"/>
    <property type="project" value="InterPro"/>
</dbReference>
<name>A0A8H7URG7_9FUNG</name>
<dbReference type="InterPro" id="IPR005225">
    <property type="entry name" value="Small_GTP-bd"/>
</dbReference>
<dbReference type="FunFam" id="3.40.50.300:FF:001179">
    <property type="entry name" value="Rho family GTPase"/>
    <property type="match status" value="1"/>
</dbReference>
<dbReference type="CDD" id="cd11660">
    <property type="entry name" value="SANT_TRF"/>
    <property type="match status" value="1"/>
</dbReference>
<dbReference type="PROSITE" id="PS51419">
    <property type="entry name" value="RAB"/>
    <property type="match status" value="1"/>
</dbReference>
<dbReference type="SMART" id="SM00174">
    <property type="entry name" value="RHO"/>
    <property type="match status" value="1"/>
</dbReference>
<keyword evidence="2" id="KW-0547">Nucleotide-binding</keyword>
<dbReference type="GO" id="GO:0007264">
    <property type="term" value="P:small GTPase-mediated signal transduction"/>
    <property type="evidence" value="ECO:0007669"/>
    <property type="project" value="InterPro"/>
</dbReference>
<accession>A0A8H7URG7</accession>
<sequence length="473" mass="52955">MPKTNIIDNENAPKSMPQGARNIIRSNDSPSLWNLTLSPGWTDQESEALRLAVIKFGIGNWSKIRESQVLPYKTNAQLNLQLQRLLGQQSTAEFAGLHIDPKVIGEKNAKIQGPDIKRKNNCIVNTGNKLTREELRIKVLCNKEHFEVPESEWSAINLPKIENPYLALVRKKEEMNQLQAELKKVQDKIMKLTENEAFSKSHSPSNQKATTTSTISSRATSKKATTKCKKVPKSAAAPTDTQSDIDNDLAMALALQAQEEEELNYIEHDEEPNLDADEEYKPKKRKVARRNNRTKGDGACGKTCLLSVFCKGFFPAGDYIPTIFDNSVKDVVVDSQPVVAELWDTAGQEDFDRLRTLSYPDSDVVLIAFSVDIPESLENISEKWMPEVKRYCPGLPVLLVGCKTDLRQDQKTIQELEKQSLKPITTYQGVEAARKVGAYKYVECSAKLEKGVEEVFSSAIRSTMKKSSSCALM</sequence>
<feature type="coiled-coil region" evidence="4">
    <location>
        <begin position="168"/>
        <end position="195"/>
    </location>
</feature>
<dbReference type="SMART" id="SM00175">
    <property type="entry name" value="RAB"/>
    <property type="match status" value="1"/>
</dbReference>
<evidence type="ECO:0000313" key="8">
    <source>
        <dbReference type="Proteomes" id="UP000650833"/>
    </source>
</evidence>
<evidence type="ECO:0000256" key="1">
    <source>
        <dbReference type="ARBA" id="ARBA00010142"/>
    </source>
</evidence>
<dbReference type="InterPro" id="IPR009057">
    <property type="entry name" value="Homeodomain-like_sf"/>
</dbReference>
<evidence type="ECO:0000256" key="2">
    <source>
        <dbReference type="ARBA" id="ARBA00022741"/>
    </source>
</evidence>
<dbReference type="Pfam" id="PF00071">
    <property type="entry name" value="Ras"/>
    <property type="match status" value="1"/>
</dbReference>
<dbReference type="SMART" id="SM00173">
    <property type="entry name" value="RAS"/>
    <property type="match status" value="1"/>
</dbReference>
<evidence type="ECO:0000256" key="4">
    <source>
        <dbReference type="SAM" id="Coils"/>
    </source>
</evidence>
<evidence type="ECO:0000256" key="5">
    <source>
        <dbReference type="SAM" id="MobiDB-lite"/>
    </source>
</evidence>
<dbReference type="PRINTS" id="PR00449">
    <property type="entry name" value="RASTRNSFRMNG"/>
</dbReference>
<reference evidence="7" key="1">
    <citation type="submission" date="2020-12" db="EMBL/GenBank/DDBJ databases">
        <title>Metabolic potential, ecology and presence of endohyphal bacteria is reflected in genomic diversity of Mucoromycotina.</title>
        <authorList>
            <person name="Muszewska A."/>
            <person name="Okrasinska A."/>
            <person name="Steczkiewicz K."/>
            <person name="Drgas O."/>
            <person name="Orlowska M."/>
            <person name="Perlinska-Lenart U."/>
            <person name="Aleksandrzak-Piekarczyk T."/>
            <person name="Szatraj K."/>
            <person name="Zielenkiewicz U."/>
            <person name="Pilsyk S."/>
            <person name="Malc E."/>
            <person name="Mieczkowski P."/>
            <person name="Kruszewska J.S."/>
            <person name="Biernat P."/>
            <person name="Pawlowska J."/>
        </authorList>
    </citation>
    <scope>NUCLEOTIDE SEQUENCE</scope>
    <source>
        <strain evidence="7">CBS 226.32</strain>
    </source>
</reference>
<dbReference type="PROSITE" id="PS50090">
    <property type="entry name" value="MYB_LIKE"/>
    <property type="match status" value="1"/>
</dbReference>
<dbReference type="EMBL" id="JAEPRC010000833">
    <property type="protein sequence ID" value="KAG2191377.1"/>
    <property type="molecule type" value="Genomic_DNA"/>
</dbReference>
<dbReference type="Gene3D" id="1.10.10.60">
    <property type="entry name" value="Homeodomain-like"/>
    <property type="match status" value="1"/>
</dbReference>
<keyword evidence="3" id="KW-0342">GTP-binding</keyword>
<dbReference type="AlphaFoldDB" id="A0A8H7URG7"/>
<evidence type="ECO:0000313" key="7">
    <source>
        <dbReference type="EMBL" id="KAG2191377.1"/>
    </source>
</evidence>
<feature type="domain" description="Myb-like" evidence="6">
    <location>
        <begin position="41"/>
        <end position="86"/>
    </location>
</feature>
<protein>
    <recommendedName>
        <fullName evidence="6">Myb-like domain-containing protein</fullName>
    </recommendedName>
</protein>
<evidence type="ECO:0000259" key="6">
    <source>
        <dbReference type="PROSITE" id="PS50090"/>
    </source>
</evidence>
<dbReference type="InterPro" id="IPR001005">
    <property type="entry name" value="SANT/Myb"/>
</dbReference>
<feature type="compositionally biased region" description="Basic residues" evidence="5">
    <location>
        <begin position="220"/>
        <end position="232"/>
    </location>
</feature>
<keyword evidence="8" id="KW-1185">Reference proteome</keyword>
<dbReference type="InterPro" id="IPR001806">
    <property type="entry name" value="Small_GTPase"/>
</dbReference>
<dbReference type="InterPro" id="IPR027417">
    <property type="entry name" value="P-loop_NTPase"/>
</dbReference>
<comment type="caution">
    <text evidence="7">The sequence shown here is derived from an EMBL/GenBank/DDBJ whole genome shotgun (WGS) entry which is preliminary data.</text>
</comment>
<feature type="region of interest" description="Disordered" evidence="5">
    <location>
        <begin position="265"/>
        <end position="289"/>
    </location>
</feature>
<dbReference type="PROSITE" id="PS51420">
    <property type="entry name" value="RHO"/>
    <property type="match status" value="1"/>
</dbReference>
<organism evidence="7 8">
    <name type="scientific">Mucor plumbeus</name>
    <dbReference type="NCBI Taxonomy" id="97098"/>
    <lineage>
        <taxon>Eukaryota</taxon>
        <taxon>Fungi</taxon>
        <taxon>Fungi incertae sedis</taxon>
        <taxon>Mucoromycota</taxon>
        <taxon>Mucoromycotina</taxon>
        <taxon>Mucoromycetes</taxon>
        <taxon>Mucorales</taxon>
        <taxon>Mucorineae</taxon>
        <taxon>Mucoraceae</taxon>
        <taxon>Mucor</taxon>
    </lineage>
</organism>
<dbReference type="Gene3D" id="3.40.50.300">
    <property type="entry name" value="P-loop containing nucleotide triphosphate hydrolases"/>
    <property type="match status" value="1"/>
</dbReference>
<dbReference type="OrthoDB" id="608866at2759"/>
<dbReference type="NCBIfam" id="TIGR00231">
    <property type="entry name" value="small_GTP"/>
    <property type="match status" value="1"/>
</dbReference>
<dbReference type="Pfam" id="PF00249">
    <property type="entry name" value="Myb_DNA-binding"/>
    <property type="match status" value="1"/>
</dbReference>
<keyword evidence="4" id="KW-0175">Coiled coil</keyword>
<dbReference type="PANTHER" id="PTHR24072">
    <property type="entry name" value="RHO FAMILY GTPASE"/>
    <property type="match status" value="1"/>
</dbReference>
<comment type="similarity">
    <text evidence="1">Belongs to the small GTPase superfamily. Rho family.</text>
</comment>
<feature type="compositionally biased region" description="Acidic residues" evidence="5">
    <location>
        <begin position="265"/>
        <end position="278"/>
    </location>
</feature>
<dbReference type="SUPFAM" id="SSF52540">
    <property type="entry name" value="P-loop containing nucleoside triphosphate hydrolases"/>
    <property type="match status" value="1"/>
</dbReference>
<feature type="compositionally biased region" description="Low complexity" evidence="5">
    <location>
        <begin position="208"/>
        <end position="219"/>
    </location>
</feature>
<gene>
    <name evidence="7" type="ORF">INT46_001754</name>
</gene>
<dbReference type="InterPro" id="IPR003578">
    <property type="entry name" value="Small_GTPase_Rho"/>
</dbReference>
<evidence type="ECO:0000256" key="3">
    <source>
        <dbReference type="ARBA" id="ARBA00023134"/>
    </source>
</evidence>
<proteinExistence type="inferred from homology"/>
<dbReference type="GO" id="GO:0005525">
    <property type="term" value="F:GTP binding"/>
    <property type="evidence" value="ECO:0007669"/>
    <property type="project" value="UniProtKB-KW"/>
</dbReference>
<dbReference type="SUPFAM" id="SSF46689">
    <property type="entry name" value="Homeodomain-like"/>
    <property type="match status" value="1"/>
</dbReference>